<comment type="caution">
    <text evidence="3">The sequence shown here is derived from an EMBL/GenBank/DDBJ whole genome shotgun (WGS) entry which is preliminary data.</text>
</comment>
<evidence type="ECO:0000313" key="3">
    <source>
        <dbReference type="EMBL" id="NWJ57743.1"/>
    </source>
</evidence>
<dbReference type="Proteomes" id="UP000575480">
    <property type="component" value="Unassembled WGS sequence"/>
</dbReference>
<feature type="transmembrane region" description="Helical" evidence="2">
    <location>
        <begin position="6"/>
        <end position="22"/>
    </location>
</feature>
<keyword evidence="2" id="KW-0472">Membrane</keyword>
<keyword evidence="2" id="KW-0812">Transmembrane</keyword>
<gene>
    <name evidence="3" type="ORF">HX858_08355</name>
</gene>
<proteinExistence type="predicted"/>
<organism evidence="3 4">
    <name type="scientific">Marine Group I thaumarchaeote</name>
    <dbReference type="NCBI Taxonomy" id="2511932"/>
    <lineage>
        <taxon>Archaea</taxon>
        <taxon>Nitrososphaerota</taxon>
        <taxon>Marine Group I</taxon>
    </lineage>
</organism>
<reference evidence="3 4" key="1">
    <citation type="journal article" date="2019" name="Environ. Microbiol.">
        <title>Genomics insights into ecotype formation of ammonia-oxidizing archaea in the deep ocean.</title>
        <authorList>
            <person name="Wang Y."/>
            <person name="Huang J.M."/>
            <person name="Cui G.J."/>
            <person name="Nunoura T."/>
            <person name="Takaki Y."/>
            <person name="Li W.L."/>
            <person name="Li J."/>
            <person name="Gao Z.M."/>
            <person name="Takai K."/>
            <person name="Zhang A.Q."/>
            <person name="Stepanauskas R."/>
        </authorList>
    </citation>
    <scope>NUCLEOTIDE SEQUENCE [LARGE SCALE GENOMIC DNA]</scope>
    <source>
        <strain evidence="3 4">L15a</strain>
    </source>
</reference>
<sequence length="165" mass="18753">MIGLLIFGVVVLSTVFLWILIEERKSWKFLIWFIPVFLVLVTSTYVTYTSILGFPKVGIPEKGLYLRHYIDEPNWIYLWVLSKKNVPMSYQLVYSREKHNALEGVKGQAEEGAFMVLGEDESLGPGDGEGDQKGGRSGEGYTIGGDISFYKWDFTDNMPPKNTQE</sequence>
<evidence type="ECO:0000256" key="1">
    <source>
        <dbReference type="SAM" id="MobiDB-lite"/>
    </source>
</evidence>
<feature type="region of interest" description="Disordered" evidence="1">
    <location>
        <begin position="119"/>
        <end position="143"/>
    </location>
</feature>
<evidence type="ECO:0000313" key="4">
    <source>
        <dbReference type="Proteomes" id="UP000575480"/>
    </source>
</evidence>
<dbReference type="EMBL" id="JACATH010000013">
    <property type="protein sequence ID" value="NWJ57743.1"/>
    <property type="molecule type" value="Genomic_DNA"/>
</dbReference>
<protein>
    <submittedName>
        <fullName evidence="3">Uncharacterized protein</fullName>
    </submittedName>
</protein>
<keyword evidence="2" id="KW-1133">Transmembrane helix</keyword>
<dbReference type="AlphaFoldDB" id="A0A7K4MXR1"/>
<name>A0A7K4MXR1_9ARCH</name>
<accession>A0A7K4MXR1</accession>
<evidence type="ECO:0000256" key="2">
    <source>
        <dbReference type="SAM" id="Phobius"/>
    </source>
</evidence>
<feature type="transmembrane region" description="Helical" evidence="2">
    <location>
        <begin position="29"/>
        <end position="48"/>
    </location>
</feature>